<evidence type="ECO:0000259" key="1">
    <source>
        <dbReference type="Pfam" id="PF06378"/>
    </source>
</evidence>
<dbReference type="Pfam" id="PF06378">
    <property type="entry name" value="SSAP_Sak"/>
    <property type="match status" value="1"/>
</dbReference>
<organism evidence="2">
    <name type="scientific">uncultured Caudovirales phage</name>
    <dbReference type="NCBI Taxonomy" id="2100421"/>
    <lineage>
        <taxon>Viruses</taxon>
        <taxon>Duplodnaviria</taxon>
        <taxon>Heunggongvirae</taxon>
        <taxon>Uroviricota</taxon>
        <taxon>Caudoviricetes</taxon>
        <taxon>Peduoviridae</taxon>
        <taxon>Maltschvirus</taxon>
        <taxon>Maltschvirus maltsch</taxon>
    </lineage>
</organism>
<evidence type="ECO:0000313" key="2">
    <source>
        <dbReference type="EMBL" id="CAB4141109.1"/>
    </source>
</evidence>
<dbReference type="InterPro" id="IPR009425">
    <property type="entry name" value="DSRM_SSAP"/>
</dbReference>
<reference evidence="2" key="1">
    <citation type="submission" date="2020-04" db="EMBL/GenBank/DDBJ databases">
        <authorList>
            <person name="Chiriac C."/>
            <person name="Salcher M."/>
            <person name="Ghai R."/>
            <person name="Kavagutti S V."/>
        </authorList>
    </citation>
    <scope>NUCLEOTIDE SEQUENCE</scope>
</reference>
<proteinExistence type="predicted"/>
<gene>
    <name evidence="2" type="ORF">UFOVP412_10</name>
</gene>
<name>A0A6J5MBL0_9CAUD</name>
<feature type="domain" description="SSAP RNA binding" evidence="1">
    <location>
        <begin position="6"/>
        <end position="134"/>
    </location>
</feature>
<sequence>MSYKEIWSKLSKIDCSAHIEKKNGLAYLSWAWAWGVLMENYPDAQYSFDAPQVFPNGTQMVFCTVQIGECSRRMWLPVMDHRNKAIVDPDSFAVNTAMMRCLVKCLALYGLGHYIYAGEDLPVVEAPLITDSQASELAGMIDAIGEKMEFSAFLKFFKINALADMKASDFPKAKAALEKRMGA</sequence>
<protein>
    <submittedName>
        <fullName evidence="2">Single-strand annealing protein SAK3</fullName>
    </submittedName>
</protein>
<dbReference type="EMBL" id="LR796387">
    <property type="protein sequence ID" value="CAB4141109.1"/>
    <property type="molecule type" value="Genomic_DNA"/>
</dbReference>
<accession>A0A6J5MBL0</accession>